<proteinExistence type="predicted"/>
<dbReference type="InterPro" id="IPR036817">
    <property type="entry name" value="Transthyretin/HIU_hydrolase_sf"/>
</dbReference>
<dbReference type="SUPFAM" id="SSF49472">
    <property type="entry name" value="Transthyretin (synonym: prealbumin)"/>
    <property type="match status" value="1"/>
</dbReference>
<keyword evidence="3" id="KW-1185">Reference proteome</keyword>
<dbReference type="PRINTS" id="PR00189">
    <property type="entry name" value="TRNSTHYRETIN"/>
</dbReference>
<gene>
    <name evidence="2" type="ORF">GSF22_23400</name>
</gene>
<dbReference type="InterPro" id="IPR023416">
    <property type="entry name" value="Transthyretin/HIU_hydrolase_d"/>
</dbReference>
<dbReference type="InterPro" id="IPR000895">
    <property type="entry name" value="Transthyretin/HIU_hydrolase"/>
</dbReference>
<reference evidence="2 3" key="1">
    <citation type="submission" date="2019-12" db="EMBL/GenBank/DDBJ databases">
        <title>Whole genome sequencing of endophytic Actinobacterium Micromonospora sp. MPMI6T.</title>
        <authorList>
            <person name="Evv R."/>
            <person name="Podile A.R."/>
        </authorList>
    </citation>
    <scope>NUCLEOTIDE SEQUENCE [LARGE SCALE GENOMIC DNA]</scope>
    <source>
        <strain evidence="2 3">MPMI6</strain>
    </source>
</reference>
<keyword evidence="2" id="KW-0378">Hydrolase</keyword>
<dbReference type="RefSeq" id="WP_208815902.1">
    <property type="nucleotide sequence ID" value="NZ_WVUH01000242.1"/>
</dbReference>
<evidence type="ECO:0000313" key="3">
    <source>
        <dbReference type="Proteomes" id="UP000823521"/>
    </source>
</evidence>
<dbReference type="PANTHER" id="PTHR10395">
    <property type="entry name" value="URICASE AND TRANSTHYRETIN-RELATED"/>
    <property type="match status" value="1"/>
</dbReference>
<accession>A0ABS3VWK5</accession>
<dbReference type="GO" id="GO:0016787">
    <property type="term" value="F:hydrolase activity"/>
    <property type="evidence" value="ECO:0007669"/>
    <property type="project" value="UniProtKB-KW"/>
</dbReference>
<organism evidence="2 3">
    <name type="scientific">Micromonospora echinofusca</name>
    <dbReference type="NCBI Taxonomy" id="47858"/>
    <lineage>
        <taxon>Bacteria</taxon>
        <taxon>Bacillati</taxon>
        <taxon>Actinomycetota</taxon>
        <taxon>Actinomycetes</taxon>
        <taxon>Micromonosporales</taxon>
        <taxon>Micromonosporaceae</taxon>
        <taxon>Micromonospora</taxon>
    </lineage>
</organism>
<evidence type="ECO:0000259" key="1">
    <source>
        <dbReference type="SMART" id="SM00095"/>
    </source>
</evidence>
<sequence>MSVSAQVLDGIYGRPAVGIRARLERTAEAGWEHISTAETDTDGQINEWTREQMEGGPYRIVFDSDRYFACLGIDAAYPEIAVIFRARGGARTCHIQVLLTPYSYSMYFGTRA</sequence>
<comment type="caution">
    <text evidence="2">The sequence shown here is derived from an EMBL/GenBank/DDBJ whole genome shotgun (WGS) entry which is preliminary data.</text>
</comment>
<name>A0ABS3VWK5_MICEH</name>
<protein>
    <submittedName>
        <fullName evidence="2">Hydroxyisourate hydrolase</fullName>
    </submittedName>
</protein>
<dbReference type="PANTHER" id="PTHR10395:SF7">
    <property type="entry name" value="5-HYDROXYISOURATE HYDROLASE"/>
    <property type="match status" value="1"/>
</dbReference>
<dbReference type="EMBL" id="WVUH01000242">
    <property type="protein sequence ID" value="MBO4208926.1"/>
    <property type="molecule type" value="Genomic_DNA"/>
</dbReference>
<feature type="domain" description="Transthyretin/hydroxyisourate hydrolase" evidence="1">
    <location>
        <begin position="1"/>
        <end position="112"/>
    </location>
</feature>
<dbReference type="Proteomes" id="UP000823521">
    <property type="component" value="Unassembled WGS sequence"/>
</dbReference>
<dbReference type="SMART" id="SM00095">
    <property type="entry name" value="TR_THY"/>
    <property type="match status" value="1"/>
</dbReference>
<dbReference type="Gene3D" id="2.60.40.180">
    <property type="entry name" value="Transthyretin/hydroxyisourate hydrolase domain"/>
    <property type="match status" value="1"/>
</dbReference>
<evidence type="ECO:0000313" key="2">
    <source>
        <dbReference type="EMBL" id="MBO4208926.1"/>
    </source>
</evidence>
<dbReference type="Pfam" id="PF00576">
    <property type="entry name" value="Transthyretin"/>
    <property type="match status" value="1"/>
</dbReference>